<feature type="binding site" evidence="8">
    <location>
        <begin position="6"/>
        <end position="8"/>
    </location>
    <ligand>
        <name>GTP</name>
        <dbReference type="ChEBI" id="CHEBI:37565"/>
    </ligand>
</feature>
<keyword evidence="12" id="KW-1185">Reference proteome</keyword>
<proteinExistence type="inferred from homology"/>
<keyword evidence="11" id="KW-0548">Nucleotidyltransferase</keyword>
<dbReference type="EMBL" id="JABBMI010000080">
    <property type="protein sequence ID" value="NMK55122.1"/>
    <property type="molecule type" value="Genomic_DNA"/>
</dbReference>
<dbReference type="GO" id="GO:0005525">
    <property type="term" value="F:GTP binding"/>
    <property type="evidence" value="ECO:0007669"/>
    <property type="project" value="UniProtKB-UniRule"/>
</dbReference>
<evidence type="ECO:0000256" key="5">
    <source>
        <dbReference type="ARBA" id="ARBA00022842"/>
    </source>
</evidence>
<evidence type="ECO:0000256" key="6">
    <source>
        <dbReference type="ARBA" id="ARBA00023134"/>
    </source>
</evidence>
<keyword evidence="1 8" id="KW-0963">Cytoplasm</keyword>
<keyword evidence="5 8" id="KW-0460">Magnesium</keyword>
<evidence type="ECO:0000256" key="3">
    <source>
        <dbReference type="ARBA" id="ARBA00022723"/>
    </source>
</evidence>
<dbReference type="GO" id="GO:0006777">
    <property type="term" value="P:Mo-molybdopterin cofactor biosynthetic process"/>
    <property type="evidence" value="ECO:0007669"/>
    <property type="project" value="UniProtKB-KW"/>
</dbReference>
<evidence type="ECO:0000313" key="10">
    <source>
        <dbReference type="EMBL" id="NMK55122.1"/>
    </source>
</evidence>
<evidence type="ECO:0000256" key="7">
    <source>
        <dbReference type="ARBA" id="ARBA00023150"/>
    </source>
</evidence>
<gene>
    <name evidence="8 11" type="primary">mobA</name>
    <name evidence="11" type="ORF">HHM13_10305</name>
    <name evidence="10" type="ORF">HHM24_10375</name>
</gene>
<dbReference type="GeneID" id="93668829"/>
<dbReference type="InterPro" id="IPR029044">
    <property type="entry name" value="Nucleotide-diphossugar_trans"/>
</dbReference>
<sequence>MKAMILAGGHSERFGKPKAFAEIEGQPFYKKIINTLTSTNMFNEVIISTNEQLAPLFEHQNVVIDDNNSRNKGPLAGIYSVMKQYSDEELFFVVSVDTPMITSKAISGLYQFMISHLIEDHLDIAAFKDAETKIPTIAFYSPHALKTIEAALQSDDYSLRHVYNQLSTDWLDVSEIHSPHYWYDNINYQQDLDSLKTKIRN</sequence>
<evidence type="ECO:0000256" key="1">
    <source>
        <dbReference type="ARBA" id="ARBA00022490"/>
    </source>
</evidence>
<protein>
    <recommendedName>
        <fullName evidence="8">Probable molybdenum cofactor guanylyltransferase</fullName>
        <shortName evidence="8">MoCo guanylyltransferase</shortName>
        <ecNumber evidence="8">2.7.7.77</ecNumber>
    </recommendedName>
    <alternativeName>
        <fullName evidence="8">GTP:molybdopterin guanylyltransferase</fullName>
    </alternativeName>
    <alternativeName>
        <fullName evidence="8">Mo-MPT guanylyltransferase</fullName>
    </alternativeName>
    <alternativeName>
        <fullName evidence="8">Molybdopterin guanylyltransferase</fullName>
    </alternativeName>
    <alternativeName>
        <fullName evidence="8">Molybdopterin-guanine dinucleotide synthase</fullName>
        <shortName evidence="8">MGD synthase</shortName>
    </alternativeName>
</protein>
<comment type="similarity">
    <text evidence="8">Belongs to the MobA family.</text>
</comment>
<dbReference type="PANTHER" id="PTHR19136:SF81">
    <property type="entry name" value="MOLYBDENUM COFACTOR GUANYLYLTRANSFERASE"/>
    <property type="match status" value="1"/>
</dbReference>
<dbReference type="eggNOG" id="COG0746">
    <property type="taxonomic scope" value="Bacteria"/>
</dbReference>
<dbReference type="InterPro" id="IPR025877">
    <property type="entry name" value="MobA-like_NTP_Trfase"/>
</dbReference>
<comment type="function">
    <text evidence="8">Transfers a GMP moiety from GTP to Mo-molybdopterin (Mo-MPT) cofactor (Moco or molybdenum cofactor) to form Mo-molybdopterin guanine dinucleotide (Mo-MGD) cofactor.</text>
</comment>
<evidence type="ECO:0000256" key="2">
    <source>
        <dbReference type="ARBA" id="ARBA00022679"/>
    </source>
</evidence>
<dbReference type="EMBL" id="JABBLX010000044">
    <property type="protein sequence ID" value="NMK98452.1"/>
    <property type="molecule type" value="Genomic_DNA"/>
</dbReference>
<dbReference type="NCBIfam" id="NF001457">
    <property type="entry name" value="PRK00317.1-3"/>
    <property type="match status" value="1"/>
</dbReference>
<dbReference type="Gene3D" id="3.90.550.10">
    <property type="entry name" value="Spore Coat Polysaccharide Biosynthesis Protein SpsA, Chain A"/>
    <property type="match status" value="1"/>
</dbReference>
<evidence type="ECO:0000313" key="11">
    <source>
        <dbReference type="EMBL" id="NMK98452.1"/>
    </source>
</evidence>
<evidence type="ECO:0000256" key="4">
    <source>
        <dbReference type="ARBA" id="ARBA00022741"/>
    </source>
</evidence>
<dbReference type="AlphaFoldDB" id="A0A0S4M876"/>
<evidence type="ECO:0000313" key="12">
    <source>
        <dbReference type="Proteomes" id="UP000538955"/>
    </source>
</evidence>
<dbReference type="GO" id="GO:0046872">
    <property type="term" value="F:metal ion binding"/>
    <property type="evidence" value="ECO:0007669"/>
    <property type="project" value="UniProtKB-KW"/>
</dbReference>
<dbReference type="HAMAP" id="MF_00316">
    <property type="entry name" value="MobA"/>
    <property type="match status" value="1"/>
</dbReference>
<comment type="subcellular location">
    <subcellularLocation>
        <location evidence="8">Cytoplasm</location>
    </subcellularLocation>
</comment>
<name>A0A0S4M876_STACP</name>
<evidence type="ECO:0000259" key="9">
    <source>
        <dbReference type="Pfam" id="PF12804"/>
    </source>
</evidence>
<dbReference type="Proteomes" id="UP000538955">
    <property type="component" value="Unassembled WGS sequence"/>
</dbReference>
<comment type="domain">
    <text evidence="8">The N-terminal domain determines nucleotide recognition and specific binding, while the C-terminal domain determines the specific binding to the target protein.</text>
</comment>
<evidence type="ECO:0000256" key="8">
    <source>
        <dbReference type="HAMAP-Rule" id="MF_00316"/>
    </source>
</evidence>
<keyword evidence="6 8" id="KW-0342">GTP-binding</keyword>
<keyword evidence="3 8" id="KW-0479">Metal-binding</keyword>
<comment type="caution">
    <text evidence="8">Lacks conserved residue(s) required for the propagation of feature annotation.</text>
</comment>
<organism evidence="11 13">
    <name type="scientific">Staphylococcus capitis</name>
    <dbReference type="NCBI Taxonomy" id="29388"/>
    <lineage>
        <taxon>Bacteria</taxon>
        <taxon>Bacillati</taxon>
        <taxon>Bacillota</taxon>
        <taxon>Bacilli</taxon>
        <taxon>Bacillales</taxon>
        <taxon>Staphylococcaceae</taxon>
        <taxon>Staphylococcus</taxon>
    </lineage>
</organism>
<keyword evidence="7 8" id="KW-0501">Molybdenum cofactor biosynthesis</keyword>
<comment type="catalytic activity">
    <reaction evidence="8">
        <text>Mo-molybdopterin + GTP + H(+) = Mo-molybdopterin guanine dinucleotide + diphosphate</text>
        <dbReference type="Rhea" id="RHEA:34243"/>
        <dbReference type="ChEBI" id="CHEBI:15378"/>
        <dbReference type="ChEBI" id="CHEBI:33019"/>
        <dbReference type="ChEBI" id="CHEBI:37565"/>
        <dbReference type="ChEBI" id="CHEBI:71302"/>
        <dbReference type="ChEBI" id="CHEBI:71310"/>
        <dbReference type="EC" id="2.7.7.77"/>
    </reaction>
</comment>
<dbReference type="GO" id="GO:0005737">
    <property type="term" value="C:cytoplasm"/>
    <property type="evidence" value="ECO:0007669"/>
    <property type="project" value="UniProtKB-SubCell"/>
</dbReference>
<dbReference type="PANTHER" id="PTHR19136">
    <property type="entry name" value="MOLYBDENUM COFACTOR GUANYLYLTRANSFERASE"/>
    <property type="match status" value="1"/>
</dbReference>
<feature type="binding site" evidence="8">
    <location>
        <position position="65"/>
    </location>
    <ligand>
        <name>GTP</name>
        <dbReference type="ChEBI" id="CHEBI:37565"/>
    </ligand>
</feature>
<feature type="domain" description="MobA-like NTP transferase" evidence="9">
    <location>
        <begin position="3"/>
        <end position="166"/>
    </location>
</feature>
<keyword evidence="4 8" id="KW-0547">Nucleotide-binding</keyword>
<reference evidence="12 13" key="1">
    <citation type="submission" date="2020-04" db="EMBL/GenBank/DDBJ databases">
        <title>The Epidemiology and Molecular Characteristics of Linezolid-Resistant Staphylococcus capitis in Huashan Hospital, Shanghai.</title>
        <authorList>
            <person name="Ding L."/>
            <person name="Li P."/>
            <person name="Yang Y."/>
            <person name="Lin D."/>
            <person name="Xu X."/>
        </authorList>
    </citation>
    <scope>NUCLEOTIDE SEQUENCE [LARGE SCALE GENOMIC DNA]</scope>
    <source>
        <strain evidence="11 13">12-86</strain>
        <strain evidence="10 12">17-84</strain>
    </source>
</reference>
<feature type="binding site" evidence="8">
    <location>
        <position position="97"/>
    </location>
    <ligand>
        <name>GTP</name>
        <dbReference type="ChEBI" id="CHEBI:37565"/>
    </ligand>
</feature>
<evidence type="ECO:0000313" key="13">
    <source>
        <dbReference type="Proteomes" id="UP000550736"/>
    </source>
</evidence>
<dbReference type="CDD" id="cd02503">
    <property type="entry name" value="MobA"/>
    <property type="match status" value="1"/>
</dbReference>
<comment type="cofactor">
    <cofactor evidence="8">
        <name>Mg(2+)</name>
        <dbReference type="ChEBI" id="CHEBI:18420"/>
    </cofactor>
</comment>
<keyword evidence="2 8" id="KW-0808">Transferase</keyword>
<dbReference type="GO" id="GO:0061603">
    <property type="term" value="F:molybdenum cofactor guanylyltransferase activity"/>
    <property type="evidence" value="ECO:0007669"/>
    <property type="project" value="UniProtKB-EC"/>
</dbReference>
<accession>A0A0S4M876</accession>
<dbReference type="RefSeq" id="WP_002432559.1">
    <property type="nucleotide sequence ID" value="NZ_BMDL01000002.1"/>
</dbReference>
<feature type="binding site" evidence="8">
    <location>
        <position position="97"/>
    </location>
    <ligand>
        <name>Mg(2+)</name>
        <dbReference type="ChEBI" id="CHEBI:18420"/>
    </ligand>
</feature>
<dbReference type="SUPFAM" id="SSF53448">
    <property type="entry name" value="Nucleotide-diphospho-sugar transferases"/>
    <property type="match status" value="1"/>
</dbReference>
<feature type="binding site" evidence="8">
    <location>
        <position position="18"/>
    </location>
    <ligand>
        <name>GTP</name>
        <dbReference type="ChEBI" id="CHEBI:37565"/>
    </ligand>
</feature>
<dbReference type="Pfam" id="PF12804">
    <property type="entry name" value="NTP_transf_3"/>
    <property type="match status" value="1"/>
</dbReference>
<dbReference type="Proteomes" id="UP000550736">
    <property type="component" value="Unassembled WGS sequence"/>
</dbReference>
<dbReference type="InterPro" id="IPR013482">
    <property type="entry name" value="Molybde_CF_guanTrfase"/>
</dbReference>
<comment type="caution">
    <text evidence="11">The sequence shown here is derived from an EMBL/GenBank/DDBJ whole genome shotgun (WGS) entry which is preliminary data.</text>
</comment>
<dbReference type="EC" id="2.7.7.77" evidence="8"/>